<evidence type="ECO:0000313" key="5">
    <source>
        <dbReference type="EMBL" id="MCC2231880.1"/>
    </source>
</evidence>
<dbReference type="Gene3D" id="3.40.50.2300">
    <property type="match status" value="1"/>
</dbReference>
<reference evidence="5" key="1">
    <citation type="submission" date="2021-10" db="EMBL/GenBank/DDBJ databases">
        <title>Anaerobic single-cell dispensing facilitates the cultivation of human gut bacteria.</title>
        <authorList>
            <person name="Afrizal A."/>
        </authorList>
    </citation>
    <scope>NUCLEOTIDE SEQUENCE</scope>
    <source>
        <strain evidence="5">CLA-AA-H215</strain>
    </source>
</reference>
<proteinExistence type="predicted"/>
<dbReference type="InterPro" id="IPR011006">
    <property type="entry name" value="CheY-like_superfamily"/>
</dbReference>
<evidence type="ECO:0000256" key="2">
    <source>
        <dbReference type="ARBA" id="ARBA00024867"/>
    </source>
</evidence>
<gene>
    <name evidence="5" type="ORF">LKD81_12885</name>
</gene>
<dbReference type="Proteomes" id="UP001198182">
    <property type="component" value="Unassembled WGS sequence"/>
</dbReference>
<keyword evidence="6" id="KW-1185">Reference proteome</keyword>
<dbReference type="PROSITE" id="PS50110">
    <property type="entry name" value="RESPONSE_REGULATORY"/>
    <property type="match status" value="1"/>
</dbReference>
<protein>
    <recommendedName>
        <fullName evidence="1">Stage 0 sporulation protein A homolog</fullName>
    </recommendedName>
</protein>
<dbReference type="AlphaFoldDB" id="A0AAE3JFX4"/>
<dbReference type="InterPro" id="IPR001789">
    <property type="entry name" value="Sig_transdc_resp-reg_receiver"/>
</dbReference>
<dbReference type="EMBL" id="JAJEQR010000042">
    <property type="protein sequence ID" value="MCC2231880.1"/>
    <property type="molecule type" value="Genomic_DNA"/>
</dbReference>
<evidence type="ECO:0000313" key="6">
    <source>
        <dbReference type="Proteomes" id="UP001198182"/>
    </source>
</evidence>
<organism evidence="5 6">
    <name type="scientific">Hominifimenecus microfluidus</name>
    <dbReference type="NCBI Taxonomy" id="2885348"/>
    <lineage>
        <taxon>Bacteria</taxon>
        <taxon>Bacillati</taxon>
        <taxon>Bacillota</taxon>
        <taxon>Clostridia</taxon>
        <taxon>Lachnospirales</taxon>
        <taxon>Lachnospiraceae</taxon>
        <taxon>Hominifimenecus</taxon>
    </lineage>
</organism>
<dbReference type="RefSeq" id="WP_308454366.1">
    <property type="nucleotide sequence ID" value="NZ_JAJEQR010000042.1"/>
</dbReference>
<dbReference type="SUPFAM" id="SSF52172">
    <property type="entry name" value="CheY-like"/>
    <property type="match status" value="1"/>
</dbReference>
<evidence type="ECO:0000259" key="4">
    <source>
        <dbReference type="PROSITE" id="PS50110"/>
    </source>
</evidence>
<sequence>MIAMTANAFVEDIVKCREAGMDEHIPKPMNIGKVIETIVHCTGMSERKTAPQAAEQKVCN</sequence>
<name>A0AAE3JFX4_9FIRM</name>
<comment type="caution">
    <text evidence="3">Lacks conserved residue(s) required for the propagation of feature annotation.</text>
</comment>
<evidence type="ECO:0000256" key="1">
    <source>
        <dbReference type="ARBA" id="ARBA00018672"/>
    </source>
</evidence>
<accession>A0AAE3JFX4</accession>
<comment type="caution">
    <text evidence="5">The sequence shown here is derived from an EMBL/GenBank/DDBJ whole genome shotgun (WGS) entry which is preliminary data.</text>
</comment>
<feature type="domain" description="Response regulatory" evidence="4">
    <location>
        <begin position="1"/>
        <end position="42"/>
    </location>
</feature>
<evidence type="ECO:0000256" key="3">
    <source>
        <dbReference type="PROSITE-ProRule" id="PRU00169"/>
    </source>
</evidence>
<dbReference type="GO" id="GO:0000160">
    <property type="term" value="P:phosphorelay signal transduction system"/>
    <property type="evidence" value="ECO:0007669"/>
    <property type="project" value="InterPro"/>
</dbReference>
<comment type="function">
    <text evidence="2">May play the central regulatory role in sporulation. It may be an element of the effector pathway responsible for the activation of sporulation genes in response to nutritional stress. Spo0A may act in concert with spo0H (a sigma factor) to control the expression of some genes that are critical to the sporulation process.</text>
</comment>